<gene>
    <name evidence="2" type="ORF">SAMN05421630_11361</name>
</gene>
<feature type="compositionally biased region" description="Basic and acidic residues" evidence="1">
    <location>
        <begin position="155"/>
        <end position="170"/>
    </location>
</feature>
<protein>
    <submittedName>
        <fullName evidence="2">Uncharacterized protein</fullName>
    </submittedName>
</protein>
<accession>A0A1G6Y0S3</accession>
<feature type="region of interest" description="Disordered" evidence="1">
    <location>
        <begin position="141"/>
        <end position="170"/>
    </location>
</feature>
<feature type="region of interest" description="Disordered" evidence="1">
    <location>
        <begin position="1"/>
        <end position="40"/>
    </location>
</feature>
<keyword evidence="3" id="KW-1185">Reference proteome</keyword>
<feature type="region of interest" description="Disordered" evidence="1">
    <location>
        <begin position="61"/>
        <end position="111"/>
    </location>
</feature>
<dbReference type="Proteomes" id="UP000199494">
    <property type="component" value="Unassembled WGS sequence"/>
</dbReference>
<reference evidence="2 3" key="1">
    <citation type="submission" date="2016-10" db="EMBL/GenBank/DDBJ databases">
        <authorList>
            <person name="de Groot N.N."/>
        </authorList>
    </citation>
    <scope>NUCLEOTIDE SEQUENCE [LARGE SCALE GENOMIC DNA]</scope>
    <source>
        <strain evidence="2 3">CGMCC 4.5506</strain>
    </source>
</reference>
<evidence type="ECO:0000256" key="1">
    <source>
        <dbReference type="SAM" id="MobiDB-lite"/>
    </source>
</evidence>
<dbReference type="EMBL" id="FMZE01000013">
    <property type="protein sequence ID" value="SDD83871.1"/>
    <property type="molecule type" value="Genomic_DNA"/>
</dbReference>
<feature type="compositionally biased region" description="Basic residues" evidence="1">
    <location>
        <begin position="20"/>
        <end position="30"/>
    </location>
</feature>
<name>A0A1G6Y0S3_9PSEU</name>
<evidence type="ECO:0000313" key="2">
    <source>
        <dbReference type="EMBL" id="SDD83871.1"/>
    </source>
</evidence>
<evidence type="ECO:0000313" key="3">
    <source>
        <dbReference type="Proteomes" id="UP000199494"/>
    </source>
</evidence>
<sequence length="319" mass="35252">MLRRQVNAPQPSDTSSIPRPRSRSRPPRPRRGFDANSCPPPCFPRACVDNEFSNRGRHMVATVRNGPSRKESAAADRPWYGGKTATRSISRSKRASDDHPQRSGTDPPCVWGGDLNMGRANHSAVITLVDRASRYPRLVHVADSHSAEPTTAEETTGHARHSDGEPPHEDLAPAAEQLVRDDDQTGSFVADETSWKFDLCGHRHGWTCAETATRAKGHQARRGVRGRTGYRGRMASSLGRVRFVRRVQRRLEELALTAGQTSSQGGVGWSGRRVSFQNLLWPPLRTSTASSRCPGCSSACDVYATDSCRRPRRYAETPF</sequence>
<dbReference type="AlphaFoldDB" id="A0A1G6Y0S3"/>
<proteinExistence type="predicted"/>
<organism evidence="2 3">
    <name type="scientific">Prauserella marina</name>
    <dbReference type="NCBI Taxonomy" id="530584"/>
    <lineage>
        <taxon>Bacteria</taxon>
        <taxon>Bacillati</taxon>
        <taxon>Actinomycetota</taxon>
        <taxon>Actinomycetes</taxon>
        <taxon>Pseudonocardiales</taxon>
        <taxon>Pseudonocardiaceae</taxon>
        <taxon>Prauserella</taxon>
    </lineage>
</organism>